<accession>A0A7S0GK99</accession>
<dbReference type="GO" id="GO:0005634">
    <property type="term" value="C:nucleus"/>
    <property type="evidence" value="ECO:0007669"/>
    <property type="project" value="TreeGrafter"/>
</dbReference>
<evidence type="ECO:0000313" key="3">
    <source>
        <dbReference type="EMBL" id="CAD8422549.1"/>
    </source>
</evidence>
<dbReference type="PANTHER" id="PTHR12710:SF0">
    <property type="entry name" value="NUCLEAR PROTEIN LOCALIZATION PROTEIN 4 HOMOLOG"/>
    <property type="match status" value="1"/>
</dbReference>
<dbReference type="InterPro" id="IPR016563">
    <property type="entry name" value="Npl4"/>
</dbReference>
<proteinExistence type="inferred from homology"/>
<dbReference type="CDD" id="cd08061">
    <property type="entry name" value="MPN_NPL4"/>
    <property type="match status" value="1"/>
</dbReference>
<dbReference type="Gene3D" id="3.40.140.10">
    <property type="entry name" value="Cytidine Deaminase, domain 2"/>
    <property type="match status" value="1"/>
</dbReference>
<sequence>MLIRVRTNVGLWRIENLDTKTTKTSHVLEGIKKTRPNVVFEKPLSKDPSCSSPIEENKTLEEQKIGHGSMIYCRVDAGTCVETIGVSTNTGNGGQQNTETSQKNNLNINMKRTIMKDGSIQLVHDDTAATKNGFRPGMLALRDMKKSWTLAEFVHMDSQFSFKIKRQEEAWSKGCSLDSACCGGFQNYLREFNFSRQRFGYLYGSVDDDTMKVKVECIYEPPQEADPDSAEGFIALEDPNEEVVEQLAEMLGLKRVGWIFGHPPREKGFQMTSSEILMAAELQLEAADGVEKTPFVTVKVSVGEDGNASFEAFQVSLQCMQMVAEEALEIGEKPGFCNVNDTFTAIQEGKNSKTIENNFFLMLVPIEQHQSNTFICQFPEANRDHGRGQTHDEMKRQLSKSGSQGWSFIDLLSDFQLLIYLCKHLDFATDMPKICTSIKNREIPLDEGYKIIIASMAGMDGSY</sequence>
<organism evidence="3">
    <name type="scientific">Proboscia inermis</name>
    <dbReference type="NCBI Taxonomy" id="420281"/>
    <lineage>
        <taxon>Eukaryota</taxon>
        <taxon>Sar</taxon>
        <taxon>Stramenopiles</taxon>
        <taxon>Ochrophyta</taxon>
        <taxon>Bacillariophyta</taxon>
        <taxon>Coscinodiscophyceae</taxon>
        <taxon>Rhizosoleniophycidae</taxon>
        <taxon>Rhizosoleniales</taxon>
        <taxon>Rhizosoleniaceae</taxon>
        <taxon>Proboscia</taxon>
    </lineage>
</organism>
<dbReference type="PANTHER" id="PTHR12710">
    <property type="entry name" value="NUCLEAR PROTEIN LOCALIZATION 4"/>
    <property type="match status" value="1"/>
</dbReference>
<gene>
    <name evidence="3" type="ORF">PINE0816_LOCUS18706</name>
</gene>
<dbReference type="InterPro" id="IPR007717">
    <property type="entry name" value="NPL4_C"/>
</dbReference>
<dbReference type="Pfam" id="PF05021">
    <property type="entry name" value="NPL4"/>
    <property type="match status" value="1"/>
</dbReference>
<dbReference type="GO" id="GO:0031625">
    <property type="term" value="F:ubiquitin protein ligase binding"/>
    <property type="evidence" value="ECO:0007669"/>
    <property type="project" value="TreeGrafter"/>
</dbReference>
<dbReference type="GO" id="GO:0006511">
    <property type="term" value="P:ubiquitin-dependent protein catabolic process"/>
    <property type="evidence" value="ECO:0007669"/>
    <property type="project" value="InterPro"/>
</dbReference>
<name>A0A7S0GK99_9STRA</name>
<evidence type="ECO:0000256" key="1">
    <source>
        <dbReference type="ARBA" id="ARBA00011025"/>
    </source>
</evidence>
<comment type="similarity">
    <text evidence="1">Belongs to the NPL4 family.</text>
</comment>
<dbReference type="GO" id="GO:0043130">
    <property type="term" value="F:ubiquitin binding"/>
    <property type="evidence" value="ECO:0007669"/>
    <property type="project" value="TreeGrafter"/>
</dbReference>
<dbReference type="EMBL" id="HBEL01040178">
    <property type="protein sequence ID" value="CAD8422549.1"/>
    <property type="molecule type" value="Transcribed_RNA"/>
</dbReference>
<evidence type="ECO:0000259" key="2">
    <source>
        <dbReference type="PROSITE" id="PS50249"/>
    </source>
</evidence>
<dbReference type="AlphaFoldDB" id="A0A7S0GK99"/>
<reference evidence="3" key="1">
    <citation type="submission" date="2021-01" db="EMBL/GenBank/DDBJ databases">
        <authorList>
            <person name="Corre E."/>
            <person name="Pelletier E."/>
            <person name="Niang G."/>
            <person name="Scheremetjew M."/>
            <person name="Finn R."/>
            <person name="Kale V."/>
            <person name="Holt S."/>
            <person name="Cochrane G."/>
            <person name="Meng A."/>
            <person name="Brown T."/>
            <person name="Cohen L."/>
        </authorList>
    </citation>
    <scope>NUCLEOTIDE SEQUENCE</scope>
    <source>
        <strain evidence="3">CCAP1064/1</strain>
    </source>
</reference>
<protein>
    <recommendedName>
        <fullName evidence="2">MPN domain-containing protein</fullName>
    </recommendedName>
</protein>
<dbReference type="InterPro" id="IPR037518">
    <property type="entry name" value="MPN"/>
</dbReference>
<feature type="domain" description="MPN" evidence="2">
    <location>
        <begin position="172"/>
        <end position="319"/>
    </location>
</feature>
<dbReference type="PROSITE" id="PS50249">
    <property type="entry name" value="MPN"/>
    <property type="match status" value="1"/>
</dbReference>
<dbReference type="Gene3D" id="3.10.20.90">
    <property type="entry name" value="Phosphatidylinositol 3-kinase Catalytic Subunit, Chain A, domain 1"/>
    <property type="match status" value="1"/>
</dbReference>